<dbReference type="AlphaFoldDB" id="A0A7L4ZMA7"/>
<dbReference type="OrthoDB" id="1452012at2"/>
<dbReference type="EMBL" id="CP019288">
    <property type="protein sequence ID" value="QHI37661.1"/>
    <property type="molecule type" value="Genomic_DNA"/>
</dbReference>
<dbReference type="Proteomes" id="UP000464657">
    <property type="component" value="Chromosome"/>
</dbReference>
<evidence type="ECO:0000313" key="1">
    <source>
        <dbReference type="EMBL" id="QHI37661.1"/>
    </source>
</evidence>
<dbReference type="KEGG" id="kan:IMCC3317_30420"/>
<organism evidence="1 2">
    <name type="scientific">Kordia antarctica</name>
    <dbReference type="NCBI Taxonomy" id="1218801"/>
    <lineage>
        <taxon>Bacteria</taxon>
        <taxon>Pseudomonadati</taxon>
        <taxon>Bacteroidota</taxon>
        <taxon>Flavobacteriia</taxon>
        <taxon>Flavobacteriales</taxon>
        <taxon>Flavobacteriaceae</taxon>
        <taxon>Kordia</taxon>
    </lineage>
</organism>
<proteinExistence type="predicted"/>
<reference evidence="1 2" key="1">
    <citation type="journal article" date="2013" name="Int. J. Syst. Evol. Microbiol.">
        <title>Kordia antarctica sp. nov., isolated from Antarctic seawater.</title>
        <authorList>
            <person name="Baek K."/>
            <person name="Choi A."/>
            <person name="Kang I."/>
            <person name="Lee K."/>
            <person name="Cho J.C."/>
        </authorList>
    </citation>
    <scope>NUCLEOTIDE SEQUENCE [LARGE SCALE GENOMIC DNA]</scope>
    <source>
        <strain evidence="1 2">IMCC3317</strain>
    </source>
</reference>
<dbReference type="RefSeq" id="WP_160130267.1">
    <property type="nucleotide sequence ID" value="NZ_CP019288.1"/>
</dbReference>
<evidence type="ECO:0000313" key="2">
    <source>
        <dbReference type="Proteomes" id="UP000464657"/>
    </source>
</evidence>
<accession>A0A7L4ZMA7</accession>
<name>A0A7L4ZMA7_9FLAO</name>
<keyword evidence="2" id="KW-1185">Reference proteome</keyword>
<gene>
    <name evidence="1" type="ORF">IMCC3317_30420</name>
</gene>
<protein>
    <submittedName>
        <fullName evidence="1">Uncharacterized protein</fullName>
    </submittedName>
</protein>
<sequence length="79" mass="8965">MKKKKLKSLSLKKSSISNLNGGAQNAARPIQLTRNLEECVYTNDIYECTWYSELYSACECEPSWDLGCQLSVDRPCDIL</sequence>